<sequence>MSGDINRYIVTISHQVSGLTPVNELNNEMTRAGFSLTISDEEGKLHETGPGSWGMTTPLSPEEVTELARGLSKLALGEEPEIELVTLESWLQAREHPK</sequence>
<dbReference type="Proteomes" id="UP000302163">
    <property type="component" value="Chromosome"/>
</dbReference>
<evidence type="ECO:0000313" key="1">
    <source>
        <dbReference type="EMBL" id="QCT21055.1"/>
    </source>
</evidence>
<proteinExistence type="predicted"/>
<reference evidence="1 2" key="1">
    <citation type="submission" date="2019-05" db="EMBL/GenBank/DDBJ databases">
        <title>Complete genome sequence of Izhakiella calystegiae KSNA2, an endophyte isolated from beach morning glory (Calystegia soldanella).</title>
        <authorList>
            <person name="Jiang L."/>
            <person name="Jeong J.C."/>
            <person name="Kim C.Y."/>
            <person name="Kim D.H."/>
            <person name="Kim S.W."/>
            <person name="Lee j."/>
        </authorList>
    </citation>
    <scope>NUCLEOTIDE SEQUENCE [LARGE SCALE GENOMIC DNA]</scope>
    <source>
        <strain evidence="1 2">KSNA2</strain>
    </source>
</reference>
<gene>
    <name evidence="1" type="primary">ghoS</name>
    <name evidence="1" type="ORF">FEM41_16075</name>
</gene>
<dbReference type="AlphaFoldDB" id="A0A4P8YJX2"/>
<dbReference type="InterPro" id="IPR038241">
    <property type="entry name" value="GhoS_sf"/>
</dbReference>
<dbReference type="OrthoDB" id="6490595at2"/>
<dbReference type="EMBL" id="CP040428">
    <property type="protein sequence ID" value="QCT21055.1"/>
    <property type="molecule type" value="Genomic_DNA"/>
</dbReference>
<protein>
    <submittedName>
        <fullName evidence="1">Type V toxin-antitoxin system endoribonuclease antitoxin GhoS</fullName>
    </submittedName>
</protein>
<accession>A0A4P8YJX2</accession>
<dbReference type="RefSeq" id="WP_138097214.1">
    <property type="nucleotide sequence ID" value="NZ_CP040428.1"/>
</dbReference>
<dbReference type="Gene3D" id="3.30.70.2360">
    <property type="match status" value="1"/>
</dbReference>
<dbReference type="InterPro" id="IPR022597">
    <property type="entry name" value="GhoS"/>
</dbReference>
<keyword evidence="2" id="KW-1185">Reference proteome</keyword>
<dbReference type="KEGG" id="izh:FEM41_16075"/>
<name>A0A4P8YJX2_9ENTR</name>
<organism evidence="1 2">
    <name type="scientific">Jejubacter calystegiae</name>
    <dbReference type="NCBI Taxonomy" id="2579935"/>
    <lineage>
        <taxon>Bacteria</taxon>
        <taxon>Pseudomonadati</taxon>
        <taxon>Pseudomonadota</taxon>
        <taxon>Gammaproteobacteria</taxon>
        <taxon>Enterobacterales</taxon>
        <taxon>Enterobacteriaceae</taxon>
        <taxon>Jejubacter</taxon>
    </lineage>
</organism>
<dbReference type="GO" id="GO:0004521">
    <property type="term" value="F:RNA endonuclease activity"/>
    <property type="evidence" value="ECO:0007669"/>
    <property type="project" value="InterPro"/>
</dbReference>
<evidence type="ECO:0000313" key="2">
    <source>
        <dbReference type="Proteomes" id="UP000302163"/>
    </source>
</evidence>
<dbReference type="Pfam" id="PF11080">
    <property type="entry name" value="GhoS"/>
    <property type="match status" value="1"/>
</dbReference>